<name>A0A0E9WJ10_ANGAN</name>
<organism evidence="1">
    <name type="scientific">Anguilla anguilla</name>
    <name type="common">European freshwater eel</name>
    <name type="synonym">Muraena anguilla</name>
    <dbReference type="NCBI Taxonomy" id="7936"/>
    <lineage>
        <taxon>Eukaryota</taxon>
        <taxon>Metazoa</taxon>
        <taxon>Chordata</taxon>
        <taxon>Craniata</taxon>
        <taxon>Vertebrata</taxon>
        <taxon>Euteleostomi</taxon>
        <taxon>Actinopterygii</taxon>
        <taxon>Neopterygii</taxon>
        <taxon>Teleostei</taxon>
        <taxon>Anguilliformes</taxon>
        <taxon>Anguillidae</taxon>
        <taxon>Anguilla</taxon>
    </lineage>
</organism>
<dbReference type="AlphaFoldDB" id="A0A0E9WJ10"/>
<sequence>MIRHSCKYKRSFETGMSRGLKIINPLFYIYLL</sequence>
<accession>A0A0E9WJ10</accession>
<protein>
    <submittedName>
        <fullName evidence="1">Uncharacterized protein</fullName>
    </submittedName>
</protein>
<dbReference type="EMBL" id="GBXM01018193">
    <property type="protein sequence ID" value="JAH90384.1"/>
    <property type="molecule type" value="Transcribed_RNA"/>
</dbReference>
<reference evidence="1" key="1">
    <citation type="submission" date="2014-11" db="EMBL/GenBank/DDBJ databases">
        <authorList>
            <person name="Amaro Gonzalez C."/>
        </authorList>
    </citation>
    <scope>NUCLEOTIDE SEQUENCE</scope>
</reference>
<evidence type="ECO:0000313" key="1">
    <source>
        <dbReference type="EMBL" id="JAH90384.1"/>
    </source>
</evidence>
<reference evidence="1" key="2">
    <citation type="journal article" date="2015" name="Fish Shellfish Immunol.">
        <title>Early steps in the European eel (Anguilla anguilla)-Vibrio vulnificus interaction in the gills: Role of the RtxA13 toxin.</title>
        <authorList>
            <person name="Callol A."/>
            <person name="Pajuelo D."/>
            <person name="Ebbesson L."/>
            <person name="Teles M."/>
            <person name="MacKenzie S."/>
            <person name="Amaro C."/>
        </authorList>
    </citation>
    <scope>NUCLEOTIDE SEQUENCE</scope>
</reference>
<proteinExistence type="predicted"/>